<dbReference type="GO" id="GO:0071037">
    <property type="term" value="P:nuclear polyadenylation-dependent snRNA catabolic process"/>
    <property type="evidence" value="ECO:0007669"/>
    <property type="project" value="TreeGrafter"/>
</dbReference>
<dbReference type="GO" id="GO:0071035">
    <property type="term" value="P:nuclear polyadenylation-dependent rRNA catabolic process"/>
    <property type="evidence" value="ECO:0007669"/>
    <property type="project" value="TreeGrafter"/>
</dbReference>
<keyword evidence="5" id="KW-0862">Zinc</keyword>
<feature type="compositionally biased region" description="Basic residues" evidence="8">
    <location>
        <begin position="195"/>
        <end position="205"/>
    </location>
</feature>
<dbReference type="GO" id="GO:0008270">
    <property type="term" value="F:zinc ion binding"/>
    <property type="evidence" value="ECO:0007669"/>
    <property type="project" value="UniProtKB-KW"/>
</dbReference>
<dbReference type="GO" id="GO:0071031">
    <property type="term" value="P:nuclear mRNA surveillance of mRNA 3'-end processing"/>
    <property type="evidence" value="ECO:0007669"/>
    <property type="project" value="TreeGrafter"/>
</dbReference>
<sequence>IYNRQSKKRFQAVRPIRVCFVCNQPGHERRDCTLCIECGLPRHKDTRCTGSRYCSRCKRRGHNAIDCEYPKTLENCPICNASYHHKSHCPALLHTYFDEVAPIRIPEAWCYNCTSKGHYGDDCPYLPNYLTTIPSAFSKLSIGLGSRFDVKKSIKNTAAAFGRQHDRWSNPSSRESSPNKKKRKHDASDTDNSSRKRHYDKPKKGKLNDFFDRGAGNSNWKALNNNQLPQPTRSGTVNVNTPKKKKNYDFPRSLPKPSSSGVIDLTGEYSKRTPKYRGGYNK</sequence>
<evidence type="ECO:0000256" key="4">
    <source>
        <dbReference type="ARBA" id="ARBA00022771"/>
    </source>
</evidence>
<dbReference type="GO" id="GO:0071039">
    <property type="term" value="P:nuclear polyadenylation-dependent CUT catabolic process"/>
    <property type="evidence" value="ECO:0007669"/>
    <property type="project" value="TreeGrafter"/>
</dbReference>
<evidence type="ECO:0000313" key="11">
    <source>
        <dbReference type="Proteomes" id="UP000253551"/>
    </source>
</evidence>
<organism evidence="10 11">
    <name type="scientific">Rhizopus stolonifer</name>
    <name type="common">Rhizopus nigricans</name>
    <dbReference type="NCBI Taxonomy" id="4846"/>
    <lineage>
        <taxon>Eukaryota</taxon>
        <taxon>Fungi</taxon>
        <taxon>Fungi incertae sedis</taxon>
        <taxon>Mucoromycota</taxon>
        <taxon>Mucoromycotina</taxon>
        <taxon>Mucoromycetes</taxon>
        <taxon>Mucorales</taxon>
        <taxon>Mucorineae</taxon>
        <taxon>Rhizopodaceae</taxon>
        <taxon>Rhizopus</taxon>
    </lineage>
</organism>
<protein>
    <recommendedName>
        <fullName evidence="9">CCHC-type domain-containing protein</fullName>
    </recommendedName>
</protein>
<evidence type="ECO:0000256" key="7">
    <source>
        <dbReference type="PROSITE-ProRule" id="PRU00047"/>
    </source>
</evidence>
<feature type="domain" description="CCHC-type" evidence="9">
    <location>
        <begin position="19"/>
        <end position="32"/>
    </location>
</feature>
<evidence type="ECO:0000256" key="5">
    <source>
        <dbReference type="ARBA" id="ARBA00022833"/>
    </source>
</evidence>
<dbReference type="GO" id="GO:0003723">
    <property type="term" value="F:RNA binding"/>
    <property type="evidence" value="ECO:0007669"/>
    <property type="project" value="TreeGrafter"/>
</dbReference>
<comment type="caution">
    <text evidence="10">The sequence shown here is derived from an EMBL/GenBank/DDBJ whole genome shotgun (WGS) entry which is preliminary data.</text>
</comment>
<feature type="domain" description="CCHC-type" evidence="9">
    <location>
        <begin position="110"/>
        <end position="124"/>
    </location>
</feature>
<dbReference type="SUPFAM" id="SSF57756">
    <property type="entry name" value="Retrovirus zinc finger-like domains"/>
    <property type="match status" value="2"/>
</dbReference>
<feature type="non-terminal residue" evidence="10">
    <location>
        <position position="1"/>
    </location>
</feature>
<dbReference type="Proteomes" id="UP000253551">
    <property type="component" value="Unassembled WGS sequence"/>
</dbReference>
<accession>A0A367J3W7</accession>
<dbReference type="Gene3D" id="4.10.60.10">
    <property type="entry name" value="Zinc finger, CCHC-type"/>
    <property type="match status" value="2"/>
</dbReference>
<keyword evidence="4 7" id="KW-0863">Zinc-finger</keyword>
<keyword evidence="6" id="KW-0539">Nucleus</keyword>
<evidence type="ECO:0000256" key="3">
    <source>
        <dbReference type="ARBA" id="ARBA00022737"/>
    </source>
</evidence>
<dbReference type="SMART" id="SM00343">
    <property type="entry name" value="ZnF_C2HC"/>
    <property type="match status" value="5"/>
</dbReference>
<evidence type="ECO:0000259" key="9">
    <source>
        <dbReference type="PROSITE" id="PS50158"/>
    </source>
</evidence>
<evidence type="ECO:0000256" key="2">
    <source>
        <dbReference type="ARBA" id="ARBA00022723"/>
    </source>
</evidence>
<name>A0A367J3W7_RHIST</name>
<keyword evidence="3" id="KW-0677">Repeat</keyword>
<proteinExistence type="predicted"/>
<dbReference type="PROSITE" id="PS50158">
    <property type="entry name" value="ZF_CCHC"/>
    <property type="match status" value="2"/>
</dbReference>
<dbReference type="EMBL" id="PJQM01004452">
    <property type="protein sequence ID" value="RCH84411.1"/>
    <property type="molecule type" value="Genomic_DNA"/>
</dbReference>
<evidence type="ECO:0000313" key="10">
    <source>
        <dbReference type="EMBL" id="RCH84411.1"/>
    </source>
</evidence>
<evidence type="ECO:0000256" key="8">
    <source>
        <dbReference type="SAM" id="MobiDB-lite"/>
    </source>
</evidence>
<gene>
    <name evidence="10" type="ORF">CU098_008617</name>
</gene>
<dbReference type="GO" id="GO:0071038">
    <property type="term" value="P:TRAMP-dependent tRNA surveillance pathway"/>
    <property type="evidence" value="ECO:0007669"/>
    <property type="project" value="TreeGrafter"/>
</dbReference>
<dbReference type="PANTHER" id="PTHR46543:SF1">
    <property type="entry name" value="ZINC FINGER CCHC DOMAIN-CONTAINING PROTEIN 7"/>
    <property type="match status" value="1"/>
</dbReference>
<dbReference type="GO" id="GO:0071036">
    <property type="term" value="P:nuclear polyadenylation-dependent snoRNA catabolic process"/>
    <property type="evidence" value="ECO:0007669"/>
    <property type="project" value="TreeGrafter"/>
</dbReference>
<dbReference type="GO" id="GO:0031499">
    <property type="term" value="C:TRAMP complex"/>
    <property type="evidence" value="ECO:0007669"/>
    <property type="project" value="TreeGrafter"/>
</dbReference>
<dbReference type="STRING" id="4846.A0A367J3W7"/>
<dbReference type="InterPro" id="IPR051644">
    <property type="entry name" value="TRAMP_AT-DNA-binding"/>
</dbReference>
<keyword evidence="2" id="KW-0479">Metal-binding</keyword>
<dbReference type="OrthoDB" id="7608935at2759"/>
<comment type="subcellular location">
    <subcellularLocation>
        <location evidence="1">Nucleus</location>
    </subcellularLocation>
</comment>
<feature type="compositionally biased region" description="Polar residues" evidence="8">
    <location>
        <begin position="216"/>
        <end position="241"/>
    </location>
</feature>
<dbReference type="AlphaFoldDB" id="A0A367J3W7"/>
<dbReference type="InterPro" id="IPR036875">
    <property type="entry name" value="Znf_CCHC_sf"/>
</dbReference>
<dbReference type="PANTHER" id="PTHR46543">
    <property type="entry name" value="ZINC FINGER CCHC DOMAIN-CONTAINING PROTEIN 7"/>
    <property type="match status" value="1"/>
</dbReference>
<evidence type="ECO:0000256" key="6">
    <source>
        <dbReference type="ARBA" id="ARBA00023242"/>
    </source>
</evidence>
<reference evidence="10 11" key="1">
    <citation type="journal article" date="2018" name="G3 (Bethesda)">
        <title>Phylogenetic and Phylogenomic Definition of Rhizopus Species.</title>
        <authorList>
            <person name="Gryganskyi A.P."/>
            <person name="Golan J."/>
            <person name="Dolatabadi S."/>
            <person name="Mondo S."/>
            <person name="Robb S."/>
            <person name="Idnurm A."/>
            <person name="Muszewska A."/>
            <person name="Steczkiewicz K."/>
            <person name="Masonjones S."/>
            <person name="Liao H.L."/>
            <person name="Gajdeczka M.T."/>
            <person name="Anike F."/>
            <person name="Vuek A."/>
            <person name="Anishchenko I.M."/>
            <person name="Voigt K."/>
            <person name="de Hoog G.S."/>
            <person name="Smith M.E."/>
            <person name="Heitman J."/>
            <person name="Vilgalys R."/>
            <person name="Stajich J.E."/>
        </authorList>
    </citation>
    <scope>NUCLEOTIDE SEQUENCE [LARGE SCALE GENOMIC DNA]</scope>
    <source>
        <strain evidence="10 11">LSU 92-RS-03</strain>
    </source>
</reference>
<keyword evidence="11" id="KW-1185">Reference proteome</keyword>
<feature type="region of interest" description="Disordered" evidence="8">
    <location>
        <begin position="161"/>
        <end position="282"/>
    </location>
</feature>
<dbReference type="InterPro" id="IPR001878">
    <property type="entry name" value="Znf_CCHC"/>
</dbReference>
<evidence type="ECO:0000256" key="1">
    <source>
        <dbReference type="ARBA" id="ARBA00004123"/>
    </source>
</evidence>
<dbReference type="Pfam" id="PF00098">
    <property type="entry name" value="zf-CCHC"/>
    <property type="match status" value="1"/>
</dbReference>